<keyword evidence="5 12" id="KW-0067">ATP-binding</keyword>
<evidence type="ECO:0000313" key="12">
    <source>
        <dbReference type="EMBL" id="NOL39422.1"/>
    </source>
</evidence>
<dbReference type="SUPFAM" id="SSF52540">
    <property type="entry name" value="P-loop containing nucleoside triphosphate hydrolases"/>
    <property type="match status" value="1"/>
</dbReference>
<reference evidence="11 14" key="2">
    <citation type="submission" date="2020-08" db="EMBL/GenBank/DDBJ databases">
        <title>Sequencing the genomes of 1000 actinobacteria strains.</title>
        <authorList>
            <person name="Klenk H.-P."/>
        </authorList>
    </citation>
    <scope>NUCLEOTIDE SEQUENCE [LARGE SCALE GENOMIC DNA]</scope>
    <source>
        <strain evidence="11 14">DSM 15626</strain>
    </source>
</reference>
<comment type="subcellular location">
    <subcellularLocation>
        <location evidence="1">Cell membrane</location>
        <topology evidence="1">Peripheral membrane protein</topology>
        <orientation evidence="1">Cytoplasmic side</orientation>
    </subcellularLocation>
</comment>
<keyword evidence="2" id="KW-0813">Transport</keyword>
<keyword evidence="6" id="KW-1278">Translocase</keyword>
<evidence type="ECO:0000313" key="13">
    <source>
        <dbReference type="Proteomes" id="UP000534306"/>
    </source>
</evidence>
<evidence type="ECO:0000256" key="6">
    <source>
        <dbReference type="ARBA" id="ARBA00022967"/>
    </source>
</evidence>
<evidence type="ECO:0000256" key="9">
    <source>
        <dbReference type="ARBA" id="ARBA00049985"/>
    </source>
</evidence>
<keyword evidence="8" id="KW-0046">Antibiotic resistance</keyword>
<dbReference type="PANTHER" id="PTHR42711">
    <property type="entry name" value="ABC TRANSPORTER ATP-BINDING PROTEIN"/>
    <property type="match status" value="1"/>
</dbReference>
<dbReference type="Gene3D" id="3.40.50.300">
    <property type="entry name" value="P-loop containing nucleotide triphosphate hydrolases"/>
    <property type="match status" value="1"/>
</dbReference>
<dbReference type="RefSeq" id="WP_171671106.1">
    <property type="nucleotide sequence ID" value="NZ_BAAAGT010000003.1"/>
</dbReference>
<dbReference type="PROSITE" id="PS00211">
    <property type="entry name" value="ABC_TRANSPORTER_1"/>
    <property type="match status" value="1"/>
</dbReference>
<evidence type="ECO:0000256" key="2">
    <source>
        <dbReference type="ARBA" id="ARBA00022448"/>
    </source>
</evidence>
<keyword evidence="7" id="KW-0472">Membrane</keyword>
<evidence type="ECO:0000256" key="4">
    <source>
        <dbReference type="ARBA" id="ARBA00022741"/>
    </source>
</evidence>
<comment type="caution">
    <text evidence="12">The sequence shown here is derived from an EMBL/GenBank/DDBJ whole genome shotgun (WGS) entry which is preliminary data.</text>
</comment>
<dbReference type="GO" id="GO:0005524">
    <property type="term" value="F:ATP binding"/>
    <property type="evidence" value="ECO:0007669"/>
    <property type="project" value="UniProtKB-KW"/>
</dbReference>
<dbReference type="Proteomes" id="UP000553957">
    <property type="component" value="Unassembled WGS sequence"/>
</dbReference>
<dbReference type="AlphaFoldDB" id="A0A7Y4NX21"/>
<gene>
    <name evidence="11" type="ORF">HNR71_003621</name>
    <name evidence="12" type="ORF">HPO96_04095</name>
</gene>
<evidence type="ECO:0000256" key="7">
    <source>
        <dbReference type="ARBA" id="ARBA00023136"/>
    </source>
</evidence>
<dbReference type="InterPro" id="IPR003439">
    <property type="entry name" value="ABC_transporter-like_ATP-bd"/>
</dbReference>
<accession>A0A7Y4NX21</accession>
<dbReference type="InterPro" id="IPR003593">
    <property type="entry name" value="AAA+_ATPase"/>
</dbReference>
<dbReference type="GO" id="GO:0016887">
    <property type="term" value="F:ATP hydrolysis activity"/>
    <property type="evidence" value="ECO:0007669"/>
    <property type="project" value="InterPro"/>
</dbReference>
<name>A0A7Y4NX21_9ACTN</name>
<sequence length="310" mass="33184">MTGSAITASGLRKAYQDKVVLDGIDLDVPAGTIFALLGPNGAGKTTTVNVLTTLTKADGGAVRVAGYDVTADAKAVRKSIGVTGQFAAVDELLTGRENLQLMVDLNPAADPAVIAGLLERFELTEAADRQASTYSGGMRRKLDLAMTLVGSPKIIFLDEPTTGLDPRSRRTMWTIIRDLVAEGVTILLTTQYLEEADQLAHRVAVLDGGRIVAEGTPDELKRRIPGTHVRFRFGSADELDTAVRILAGATADESELVVRVPCDGRTNSVRALLDKLDEWELDAEEFSVHTPDLDDVFLALTGHTTEVTAK</sequence>
<dbReference type="EMBL" id="JABJRC010000001">
    <property type="protein sequence ID" value="NOL39422.1"/>
    <property type="molecule type" value="Genomic_DNA"/>
</dbReference>
<dbReference type="GO" id="GO:1900753">
    <property type="term" value="P:doxorubicin transport"/>
    <property type="evidence" value="ECO:0007669"/>
    <property type="project" value="InterPro"/>
</dbReference>
<dbReference type="InterPro" id="IPR050763">
    <property type="entry name" value="ABC_transporter_ATP-binding"/>
</dbReference>
<dbReference type="GO" id="GO:0005886">
    <property type="term" value="C:plasma membrane"/>
    <property type="evidence" value="ECO:0007669"/>
    <property type="project" value="UniProtKB-SubCell"/>
</dbReference>
<dbReference type="NCBIfam" id="TIGR01188">
    <property type="entry name" value="drrA"/>
    <property type="match status" value="1"/>
</dbReference>
<dbReference type="EMBL" id="JACHKF010000001">
    <property type="protein sequence ID" value="MBB6567984.1"/>
    <property type="molecule type" value="Genomic_DNA"/>
</dbReference>
<evidence type="ECO:0000256" key="5">
    <source>
        <dbReference type="ARBA" id="ARBA00022840"/>
    </source>
</evidence>
<dbReference type="PANTHER" id="PTHR42711:SF19">
    <property type="entry name" value="DOXORUBICIN RESISTANCE ATP-BINDING PROTEIN DRRA"/>
    <property type="match status" value="1"/>
</dbReference>
<dbReference type="InterPro" id="IPR017871">
    <property type="entry name" value="ABC_transporter-like_CS"/>
</dbReference>
<evidence type="ECO:0000256" key="8">
    <source>
        <dbReference type="ARBA" id="ARBA00023251"/>
    </source>
</evidence>
<reference evidence="12 13" key="1">
    <citation type="submission" date="2020-05" db="EMBL/GenBank/DDBJ databases">
        <title>Genome sequence of Kribbella sandramycini ATCC 39419.</title>
        <authorList>
            <person name="Maclea K.S."/>
            <person name="Fair J.L."/>
        </authorList>
    </citation>
    <scope>NUCLEOTIDE SEQUENCE [LARGE SCALE GENOMIC DNA]</scope>
    <source>
        <strain evidence="12 13">ATCC 39419</strain>
    </source>
</reference>
<evidence type="ECO:0000313" key="14">
    <source>
        <dbReference type="Proteomes" id="UP000553957"/>
    </source>
</evidence>
<feature type="domain" description="ABC transporter" evidence="10">
    <location>
        <begin position="6"/>
        <end position="233"/>
    </location>
</feature>
<protein>
    <submittedName>
        <fullName evidence="11">ABC-2 type transport system ATP-binding protein</fullName>
    </submittedName>
    <submittedName>
        <fullName evidence="12">ATP-binding cassette domain-containing protein</fullName>
    </submittedName>
</protein>
<dbReference type="FunFam" id="3.40.50.300:FF:000589">
    <property type="entry name" value="ABC transporter, ATP-binding subunit"/>
    <property type="match status" value="1"/>
</dbReference>
<evidence type="ECO:0000256" key="3">
    <source>
        <dbReference type="ARBA" id="ARBA00022475"/>
    </source>
</evidence>
<dbReference type="Pfam" id="PF00005">
    <property type="entry name" value="ABC_tran"/>
    <property type="match status" value="1"/>
</dbReference>
<evidence type="ECO:0000256" key="1">
    <source>
        <dbReference type="ARBA" id="ARBA00004413"/>
    </source>
</evidence>
<comment type="similarity">
    <text evidence="9">Belongs to the ABC transporter superfamily. Drug exporter-1 (DrugE1) (TC 3.A.1.105) family.</text>
</comment>
<dbReference type="PROSITE" id="PS50893">
    <property type="entry name" value="ABC_TRANSPORTER_2"/>
    <property type="match status" value="1"/>
</dbReference>
<keyword evidence="3" id="KW-1003">Cell membrane</keyword>
<dbReference type="SMART" id="SM00382">
    <property type="entry name" value="AAA"/>
    <property type="match status" value="1"/>
</dbReference>
<proteinExistence type="inferred from homology"/>
<keyword evidence="4" id="KW-0547">Nucleotide-binding</keyword>
<dbReference type="GO" id="GO:0046677">
    <property type="term" value="P:response to antibiotic"/>
    <property type="evidence" value="ECO:0007669"/>
    <property type="project" value="UniProtKB-KW"/>
</dbReference>
<dbReference type="InterPro" id="IPR005894">
    <property type="entry name" value="DrrA"/>
</dbReference>
<organism evidence="12 13">
    <name type="scientific">Kribbella sandramycini</name>
    <dbReference type="NCBI Taxonomy" id="60450"/>
    <lineage>
        <taxon>Bacteria</taxon>
        <taxon>Bacillati</taxon>
        <taxon>Actinomycetota</taxon>
        <taxon>Actinomycetes</taxon>
        <taxon>Propionibacteriales</taxon>
        <taxon>Kribbellaceae</taxon>
        <taxon>Kribbella</taxon>
    </lineage>
</organism>
<dbReference type="Proteomes" id="UP000534306">
    <property type="component" value="Unassembled WGS sequence"/>
</dbReference>
<dbReference type="GO" id="GO:0043215">
    <property type="term" value="P:daunorubicin transport"/>
    <property type="evidence" value="ECO:0007669"/>
    <property type="project" value="InterPro"/>
</dbReference>
<keyword evidence="13" id="KW-1185">Reference proteome</keyword>
<evidence type="ECO:0000313" key="11">
    <source>
        <dbReference type="EMBL" id="MBB6567984.1"/>
    </source>
</evidence>
<evidence type="ECO:0000259" key="10">
    <source>
        <dbReference type="PROSITE" id="PS50893"/>
    </source>
</evidence>
<dbReference type="InterPro" id="IPR027417">
    <property type="entry name" value="P-loop_NTPase"/>
</dbReference>